<keyword evidence="2" id="KW-1185">Reference proteome</keyword>
<name>A0ABY6XUD0_9BURK</name>
<dbReference type="EMBL" id="CABVQG010000014">
    <property type="protein sequence ID" value="VWC83521.1"/>
    <property type="molecule type" value="Genomic_DNA"/>
</dbReference>
<dbReference type="Proteomes" id="UP000494120">
    <property type="component" value="Unassembled WGS sequence"/>
</dbReference>
<evidence type="ECO:0000313" key="2">
    <source>
        <dbReference type="Proteomes" id="UP000494120"/>
    </source>
</evidence>
<evidence type="ECO:0008006" key="3">
    <source>
        <dbReference type="Google" id="ProtNLM"/>
    </source>
</evidence>
<gene>
    <name evidence="1" type="ORF">BLA17378_04082</name>
</gene>
<protein>
    <recommendedName>
        <fullName evidence="3">HNH endonuclease</fullName>
    </recommendedName>
</protein>
<evidence type="ECO:0000313" key="1">
    <source>
        <dbReference type="EMBL" id="VWC83521.1"/>
    </source>
</evidence>
<accession>A0ABY6XUD0</accession>
<organism evidence="1 2">
    <name type="scientific">Burkholderia aenigmatica</name>
    <dbReference type="NCBI Taxonomy" id="2015348"/>
    <lineage>
        <taxon>Bacteria</taxon>
        <taxon>Pseudomonadati</taxon>
        <taxon>Pseudomonadota</taxon>
        <taxon>Betaproteobacteria</taxon>
        <taxon>Burkholderiales</taxon>
        <taxon>Burkholderiaceae</taxon>
        <taxon>Burkholderia</taxon>
        <taxon>Burkholderia cepacia complex</taxon>
    </lineage>
</organism>
<sequence>MSAVKWVGVSPIPGGESIRDLKEYARSGKYGDFVSDNIAWLIRCCATYRDYFQSPLPMLGIREDLGVSGRDILFDLYSSAYFKGVGDYRDLSKLNVCPYCGLRNSVGLDHYLPRRTADFPHLSFLSTNLVPSCDACQSKKGIFFPKGWPVKVKWVKRRHGNSRVMRLYKNPIRTSGGGARIRTTSRFIHPYLDGKIDVRKIGVGFEFDNVIGPYNFKVVYIGGKGSPQAKLVKFHFSKLEMPSRLLDPLRKVWDSLVPYLFDPADPARNEADVKRRISALARQKREQSGLLSMEALFLESVASSSDCISLLLKNYVPPPRNKRK</sequence>
<dbReference type="Gene3D" id="1.10.30.50">
    <property type="match status" value="1"/>
</dbReference>
<proteinExistence type="predicted"/>
<comment type="caution">
    <text evidence="1">The sequence shown here is derived from an EMBL/GenBank/DDBJ whole genome shotgun (WGS) entry which is preliminary data.</text>
</comment>
<dbReference type="RefSeq" id="WP_174958225.1">
    <property type="nucleotide sequence ID" value="NZ_CABVQG010000014.1"/>
</dbReference>
<reference evidence="1 2" key="1">
    <citation type="submission" date="2019-09" db="EMBL/GenBank/DDBJ databases">
        <authorList>
            <person name="Depoorter E."/>
        </authorList>
    </citation>
    <scope>NUCLEOTIDE SEQUENCE [LARGE SCALE GENOMIC DNA]</scope>
    <source>
        <strain evidence="1 2">R-17378</strain>
    </source>
</reference>